<gene>
    <name evidence="2" type="ORF">VKT23_014737</name>
</gene>
<sequence length="861" mass="98394">MEISHYSSWPNSYELLPSQDPPDHYSFRYLNGAPLTLDYNTSDTRSRTVAPIDACDSCSLYHCKNDDKKFLQAMEEGCGDYWRRLEWLWYCIDRAVPKSWKWERLPVWQSLVNSDDIWLMWGDGDESGLPEAPNACTMDCWLLEEEDRKGITRLISQRMDLHSQGRCSFAPLPSFFKEIQKMPLQMRLAIIIWKSLLTCRRVKYPFNPSSLEREIPYLVPHWWRMIPDSIKEGNALHVSKHSWERYSDGLKWRRHTCYKDHPEKHMWQVWVTVQDILHIQITMDIPLQHTNCEQCIKIQKIPIGRAEPLKPHIVLLWCLLLESSSSMRDYRIPFENPIEHLQGCFSISSFSTHNFQKGDLAKNLLNPATLEKVDKWFNNLQAGKKGGDVMESEASFGLALQNIIANSQLLPAWWLESLEENGKSLDPHWSEIEIAIFNIQNASSHSTSNPKEPFHPASWICAVILFVVVKSVGFSSLSSNIFNRILFHGIRNGEILGLAAPPLESPTTQKFQNALEKSGHTCWSDKSCGDYSNADLYSSACSMLLDTFHVPVFGCGQAEFGEQEFCAVCCTNNTFQNLSNLDLDSVDITRTAFMNGSRQEGKLRSSTKRLIYKLNFSRHNNQFLHLVPKLHRDNLERLHKVLSALANHVEYALEHAASLELFDDDDEIDLGYVQRKEDEPEPDDEEEDSSDGSSQMVPSDNDNHQIGRNSSISIHDVTHTAAAVPLQTVPYTRTEETPPHINQPFNESVNFYPNNFGNDHLRNLISFDPTLALQPAMSYQRSSCSYQNELAQTHFILPKLNLFQNMDDVVQPPSEPSVPSPSRLASFLQALQPTAADNTNNQTPLLNSMFIQETGRPGDSR</sequence>
<evidence type="ECO:0000256" key="1">
    <source>
        <dbReference type="SAM" id="MobiDB-lite"/>
    </source>
</evidence>
<reference evidence="2 3" key="1">
    <citation type="submission" date="2024-01" db="EMBL/GenBank/DDBJ databases">
        <title>A draft genome for the cacao thread blight pathogen Marasmiellus scandens.</title>
        <authorList>
            <person name="Baruah I.K."/>
            <person name="Leung J."/>
            <person name="Bukari Y."/>
            <person name="Amoako-Attah I."/>
            <person name="Meinhardt L.W."/>
            <person name="Bailey B.A."/>
            <person name="Cohen S.P."/>
        </authorList>
    </citation>
    <scope>NUCLEOTIDE SEQUENCE [LARGE SCALE GENOMIC DNA]</scope>
    <source>
        <strain evidence="2 3">GH-19</strain>
    </source>
</reference>
<dbReference type="Proteomes" id="UP001498398">
    <property type="component" value="Unassembled WGS sequence"/>
</dbReference>
<name>A0ABR1J498_9AGAR</name>
<keyword evidence="3" id="KW-1185">Reference proteome</keyword>
<dbReference type="EMBL" id="JBANRG010000046">
    <property type="protein sequence ID" value="KAK7445742.1"/>
    <property type="molecule type" value="Genomic_DNA"/>
</dbReference>
<evidence type="ECO:0000313" key="3">
    <source>
        <dbReference type="Proteomes" id="UP001498398"/>
    </source>
</evidence>
<accession>A0ABR1J498</accession>
<proteinExistence type="predicted"/>
<feature type="compositionally biased region" description="Acidic residues" evidence="1">
    <location>
        <begin position="679"/>
        <end position="690"/>
    </location>
</feature>
<protein>
    <submittedName>
        <fullName evidence="2">Uncharacterized protein</fullName>
    </submittedName>
</protein>
<evidence type="ECO:0000313" key="2">
    <source>
        <dbReference type="EMBL" id="KAK7445742.1"/>
    </source>
</evidence>
<organism evidence="2 3">
    <name type="scientific">Marasmiellus scandens</name>
    <dbReference type="NCBI Taxonomy" id="2682957"/>
    <lineage>
        <taxon>Eukaryota</taxon>
        <taxon>Fungi</taxon>
        <taxon>Dikarya</taxon>
        <taxon>Basidiomycota</taxon>
        <taxon>Agaricomycotina</taxon>
        <taxon>Agaricomycetes</taxon>
        <taxon>Agaricomycetidae</taxon>
        <taxon>Agaricales</taxon>
        <taxon>Marasmiineae</taxon>
        <taxon>Omphalotaceae</taxon>
        <taxon>Marasmiellus</taxon>
    </lineage>
</organism>
<comment type="caution">
    <text evidence="2">The sequence shown here is derived from an EMBL/GenBank/DDBJ whole genome shotgun (WGS) entry which is preliminary data.</text>
</comment>
<feature type="region of interest" description="Disordered" evidence="1">
    <location>
        <begin position="673"/>
        <end position="708"/>
    </location>
</feature>
<feature type="compositionally biased region" description="Polar residues" evidence="1">
    <location>
        <begin position="692"/>
        <end position="708"/>
    </location>
</feature>